<keyword evidence="10" id="KW-0804">Transcription</keyword>
<evidence type="ECO:0000256" key="14">
    <source>
        <dbReference type="ARBA" id="ARBA00069426"/>
    </source>
</evidence>
<feature type="region of interest" description="Disordered" evidence="17">
    <location>
        <begin position="139"/>
        <end position="159"/>
    </location>
</feature>
<evidence type="ECO:0000256" key="4">
    <source>
        <dbReference type="ARBA" id="ARBA00022737"/>
    </source>
</evidence>
<accession>A0A8C6RK00</accession>
<keyword evidence="5 16" id="KW-0863">Zinc-finger</keyword>
<evidence type="ECO:0000256" key="10">
    <source>
        <dbReference type="ARBA" id="ARBA00023163"/>
    </source>
</evidence>
<keyword evidence="8" id="KW-0238">DNA-binding</keyword>
<keyword evidence="3" id="KW-0479">Metal-binding</keyword>
<keyword evidence="9" id="KW-0010">Activator</keyword>
<feature type="compositionally biased region" description="Polar residues" evidence="17">
    <location>
        <begin position="8"/>
        <end position="20"/>
    </location>
</feature>
<keyword evidence="2" id="KW-0678">Repressor</keyword>
<feature type="region of interest" description="Disordered" evidence="17">
    <location>
        <begin position="227"/>
        <end position="252"/>
    </location>
</feature>
<feature type="domain" description="C2H2-type" evidence="18">
    <location>
        <begin position="319"/>
        <end position="345"/>
    </location>
</feature>
<feature type="domain" description="C2H2-type" evidence="18">
    <location>
        <begin position="259"/>
        <end position="288"/>
    </location>
</feature>
<keyword evidence="4" id="KW-0677">Repeat</keyword>
<keyword evidence="7" id="KW-0805">Transcription regulation</keyword>
<keyword evidence="6" id="KW-0862">Zinc</keyword>
<keyword evidence="11" id="KW-0539">Nucleus</keyword>
<evidence type="ECO:0000256" key="5">
    <source>
        <dbReference type="ARBA" id="ARBA00022771"/>
    </source>
</evidence>
<dbReference type="GeneTree" id="ENSGT00940000162020"/>
<evidence type="ECO:0000256" key="11">
    <source>
        <dbReference type="ARBA" id="ARBA00023242"/>
    </source>
</evidence>
<evidence type="ECO:0000313" key="19">
    <source>
        <dbReference type="Ensembl" id="ENSNGAP00000018337.1"/>
    </source>
</evidence>
<evidence type="ECO:0000256" key="17">
    <source>
        <dbReference type="SAM" id="MobiDB-lite"/>
    </source>
</evidence>
<evidence type="ECO:0000256" key="6">
    <source>
        <dbReference type="ARBA" id="ARBA00022833"/>
    </source>
</evidence>
<dbReference type="PROSITE" id="PS50157">
    <property type="entry name" value="ZINC_FINGER_C2H2_2"/>
    <property type="match status" value="3"/>
</dbReference>
<evidence type="ECO:0000313" key="20">
    <source>
        <dbReference type="Proteomes" id="UP000694381"/>
    </source>
</evidence>
<comment type="similarity">
    <text evidence="12">Belongs to the Sp1 C2H2-type zinc-finger protein family.</text>
</comment>
<dbReference type="Proteomes" id="UP000694381">
    <property type="component" value="Unassembled WGS sequence"/>
</dbReference>
<dbReference type="PANTHER" id="PTHR23235">
    <property type="entry name" value="KRUEPPEL-LIKE TRANSCRIPTION FACTOR"/>
    <property type="match status" value="1"/>
</dbReference>
<dbReference type="FunFam" id="3.30.160.60:FF:001977">
    <property type="entry name" value="Krueppel-like factor 17"/>
    <property type="match status" value="1"/>
</dbReference>
<dbReference type="GO" id="GO:0005634">
    <property type="term" value="C:nucleus"/>
    <property type="evidence" value="ECO:0007669"/>
    <property type="project" value="UniProtKB-SubCell"/>
</dbReference>
<organism evidence="19 20">
    <name type="scientific">Nannospalax galili</name>
    <name type="common">Northern Israeli blind subterranean mole rat</name>
    <name type="synonym">Spalax galili</name>
    <dbReference type="NCBI Taxonomy" id="1026970"/>
    <lineage>
        <taxon>Eukaryota</taxon>
        <taxon>Metazoa</taxon>
        <taxon>Chordata</taxon>
        <taxon>Craniata</taxon>
        <taxon>Vertebrata</taxon>
        <taxon>Euteleostomi</taxon>
        <taxon>Mammalia</taxon>
        <taxon>Eutheria</taxon>
        <taxon>Euarchontoglires</taxon>
        <taxon>Glires</taxon>
        <taxon>Rodentia</taxon>
        <taxon>Myomorpha</taxon>
        <taxon>Muroidea</taxon>
        <taxon>Spalacidae</taxon>
        <taxon>Spalacinae</taxon>
        <taxon>Nannospalax</taxon>
    </lineage>
</organism>
<dbReference type="GO" id="GO:0001227">
    <property type="term" value="F:DNA-binding transcription repressor activity, RNA polymerase II-specific"/>
    <property type="evidence" value="ECO:0007669"/>
    <property type="project" value="Ensembl"/>
</dbReference>
<dbReference type="InterPro" id="IPR013087">
    <property type="entry name" value="Znf_C2H2_type"/>
</dbReference>
<dbReference type="SMART" id="SM00355">
    <property type="entry name" value="ZnF_C2H2"/>
    <property type="match status" value="3"/>
</dbReference>
<evidence type="ECO:0000256" key="16">
    <source>
        <dbReference type="PROSITE-ProRule" id="PRU00042"/>
    </source>
</evidence>
<dbReference type="PROSITE" id="PS00028">
    <property type="entry name" value="ZINC_FINGER_C2H2_1"/>
    <property type="match status" value="3"/>
</dbReference>
<dbReference type="SUPFAM" id="SSF57667">
    <property type="entry name" value="beta-beta-alpha zinc fingers"/>
    <property type="match status" value="2"/>
</dbReference>
<evidence type="ECO:0000256" key="13">
    <source>
        <dbReference type="ARBA" id="ARBA00059130"/>
    </source>
</evidence>
<dbReference type="GO" id="GO:0007276">
    <property type="term" value="P:gamete generation"/>
    <property type="evidence" value="ECO:0007669"/>
    <property type="project" value="Ensembl"/>
</dbReference>
<protein>
    <recommendedName>
        <fullName evidence="14">Krueppel-like factor 17</fullName>
    </recommendedName>
    <alternativeName>
        <fullName evidence="15">Zinc finger protein 393</fullName>
    </alternativeName>
</protein>
<evidence type="ECO:0000256" key="8">
    <source>
        <dbReference type="ARBA" id="ARBA00023125"/>
    </source>
</evidence>
<dbReference type="Ensembl" id="ENSNGAT00000023984.1">
    <property type="protein sequence ID" value="ENSNGAP00000018337.1"/>
    <property type="gene ID" value="ENSNGAG00000018505.1"/>
</dbReference>
<feature type="domain" description="C2H2-type" evidence="18">
    <location>
        <begin position="289"/>
        <end position="318"/>
    </location>
</feature>
<dbReference type="OMA" id="MMPLGEP"/>
<evidence type="ECO:0000259" key="18">
    <source>
        <dbReference type="PROSITE" id="PS50157"/>
    </source>
</evidence>
<comment type="function">
    <text evidence="13">Transcription repressor that binds to the promoter of target genes and prevents their expression. Acts as a negative regulator of epithelial-mesenchymal transition and metastasis in breast cancer. Specifically binds the 5'-CACCC-3' sequence in the promoter of ID1, a key metastasis regulator in breast cancer, and repress its expression. May be a germ cell-specific transcription factor that plays important roles in spermatid differentiation and oocyte development.</text>
</comment>
<evidence type="ECO:0000256" key="2">
    <source>
        <dbReference type="ARBA" id="ARBA00022491"/>
    </source>
</evidence>
<dbReference type="AlphaFoldDB" id="A0A8C6RK00"/>
<dbReference type="PANTHER" id="PTHR23235:SF159">
    <property type="entry name" value="KRUEPPEL-LIKE FACTOR 17"/>
    <property type="match status" value="1"/>
</dbReference>
<comment type="subcellular location">
    <subcellularLocation>
        <location evidence="1">Nucleus</location>
    </subcellularLocation>
</comment>
<dbReference type="GO" id="GO:0000978">
    <property type="term" value="F:RNA polymerase II cis-regulatory region sequence-specific DNA binding"/>
    <property type="evidence" value="ECO:0007669"/>
    <property type="project" value="Ensembl"/>
</dbReference>
<evidence type="ECO:0000256" key="9">
    <source>
        <dbReference type="ARBA" id="ARBA00023159"/>
    </source>
</evidence>
<dbReference type="FunFam" id="3.30.160.60:FF:002051">
    <property type="entry name" value="Krueppel-like factor 17"/>
    <property type="match status" value="1"/>
</dbReference>
<sequence length="345" mass="38246">MEREDKQLSQWQAGHQSPLETENLPMLDMPLSSRNPGVHQPLSIRHFPAILRSHLGSAEASRQNVGEGESQFIIMSLPEHSVSYSSQVTPTPSQTYCQRAIGSGSHMVPLGRPGTLGVAMTFSENLIPCSRLPASTGISMSHSSAPTMPDSGPTTVPSTTASLTQEMLLVPCMSSTEAQAILPSMDQMLHSRNPYGPEVPPAGLQPLMALESQDSLLNQSDCQEDPFLCEQPAPAPQSVENSGAPGGAPRRESPVLRPFSCLYNNCGKAYTKRSHLVSHQRKHTGEKPYKCSWEGCTWSFFRSDELGRHMRIHTKYRPHRCDKCGRQFMRSDHLRQHQRTHQRMP</sequence>
<dbReference type="FunFam" id="3.30.160.60:FF:000125">
    <property type="entry name" value="Putative zinc finger protein 143"/>
    <property type="match status" value="1"/>
</dbReference>
<reference evidence="19" key="2">
    <citation type="submission" date="2025-09" db="UniProtKB">
        <authorList>
            <consortium name="Ensembl"/>
        </authorList>
    </citation>
    <scope>IDENTIFICATION</scope>
</reference>
<name>A0A8C6RK00_NANGA</name>
<evidence type="ECO:0000256" key="1">
    <source>
        <dbReference type="ARBA" id="ARBA00004123"/>
    </source>
</evidence>
<keyword evidence="20" id="KW-1185">Reference proteome</keyword>
<feature type="region of interest" description="Disordered" evidence="17">
    <location>
        <begin position="1"/>
        <end position="28"/>
    </location>
</feature>
<dbReference type="Pfam" id="PF00096">
    <property type="entry name" value="zf-C2H2"/>
    <property type="match status" value="3"/>
</dbReference>
<reference evidence="19" key="1">
    <citation type="submission" date="2025-08" db="UniProtKB">
        <authorList>
            <consortium name="Ensembl"/>
        </authorList>
    </citation>
    <scope>IDENTIFICATION</scope>
</reference>
<evidence type="ECO:0000256" key="12">
    <source>
        <dbReference type="ARBA" id="ARBA00038409"/>
    </source>
</evidence>
<dbReference type="Gene3D" id="3.30.160.60">
    <property type="entry name" value="Classic Zinc Finger"/>
    <property type="match status" value="3"/>
</dbReference>
<dbReference type="GO" id="GO:0008270">
    <property type="term" value="F:zinc ion binding"/>
    <property type="evidence" value="ECO:0007669"/>
    <property type="project" value="UniProtKB-KW"/>
</dbReference>
<proteinExistence type="inferred from homology"/>
<dbReference type="InterPro" id="IPR036236">
    <property type="entry name" value="Znf_C2H2_sf"/>
</dbReference>
<evidence type="ECO:0000256" key="15">
    <source>
        <dbReference type="ARBA" id="ARBA00079473"/>
    </source>
</evidence>
<gene>
    <name evidence="19" type="primary">Klf17</name>
</gene>
<evidence type="ECO:0000256" key="7">
    <source>
        <dbReference type="ARBA" id="ARBA00023015"/>
    </source>
</evidence>
<evidence type="ECO:0000256" key="3">
    <source>
        <dbReference type="ARBA" id="ARBA00022723"/>
    </source>
</evidence>